<evidence type="ECO:0000313" key="3">
    <source>
        <dbReference type="Proteomes" id="UP000325797"/>
    </source>
</evidence>
<dbReference type="AlphaFoldDB" id="A0A5J6MXU1"/>
<dbReference type="OrthoDB" id="9815497at2"/>
<dbReference type="RefSeq" id="WP_151117977.1">
    <property type="nucleotide sequence ID" value="NZ_CP042582.1"/>
</dbReference>
<accession>A0A5J6MXU1</accession>
<name>A0A5J6MXU1_9PROT</name>
<sequence length="246" mass="25929">MKEALLRRLAADRAQHRAVGLITDLESGRQLLLHPDEAVGDLALDPAAEAQARTWLMADRSGLLEVPGRRLFLQASMPAPRLVIVGAVHIAQALAPMAGLAGYAVTVVDPRRSFATDARFPDVILTSDWPDEALERLAPDVRTAIVTLTHDPKLDDPALTVALNSPAFYIGALGSRKTHGARLNRLKRAGFADADLARIHGPVGLSINALSPAEIAVAILGQITQVRRAGAKGPAAGEAASAEHAA</sequence>
<feature type="domain" description="XdhC Rossmann" evidence="1">
    <location>
        <begin position="82"/>
        <end position="223"/>
    </location>
</feature>
<dbReference type="PANTHER" id="PTHR30388:SF4">
    <property type="entry name" value="MOLYBDENUM COFACTOR INSERTION CHAPERONE PAOD"/>
    <property type="match status" value="1"/>
</dbReference>
<reference evidence="2 3" key="1">
    <citation type="submission" date="2019-08" db="EMBL/GenBank/DDBJ databases">
        <title>Hyperibacter terrae gen. nov., sp. nov. and Hyperibacter viscosus sp. nov., two new members in the family Rhodospirillaceae isolated from the rhizosphere of Hypericum perforatum.</title>
        <authorList>
            <person name="Noviana Z."/>
        </authorList>
    </citation>
    <scope>NUCLEOTIDE SEQUENCE [LARGE SCALE GENOMIC DNA]</scope>
    <source>
        <strain evidence="2 3">R5959</strain>
    </source>
</reference>
<keyword evidence="3" id="KW-1185">Reference proteome</keyword>
<dbReference type="EMBL" id="CP042582">
    <property type="protein sequence ID" value="QEX22498.1"/>
    <property type="molecule type" value="Genomic_DNA"/>
</dbReference>
<dbReference type="Gene3D" id="3.40.50.720">
    <property type="entry name" value="NAD(P)-binding Rossmann-like Domain"/>
    <property type="match status" value="1"/>
</dbReference>
<proteinExistence type="predicted"/>
<dbReference type="PANTHER" id="PTHR30388">
    <property type="entry name" value="ALDEHYDE OXIDOREDUCTASE MOLYBDENUM COFACTOR ASSEMBLY PROTEIN"/>
    <property type="match status" value="1"/>
</dbReference>
<dbReference type="Proteomes" id="UP000325797">
    <property type="component" value="Chromosome"/>
</dbReference>
<dbReference type="InterPro" id="IPR027051">
    <property type="entry name" value="XdhC_Rossmann_dom"/>
</dbReference>
<dbReference type="Pfam" id="PF13478">
    <property type="entry name" value="XdhC_C"/>
    <property type="match status" value="1"/>
</dbReference>
<evidence type="ECO:0000259" key="1">
    <source>
        <dbReference type="Pfam" id="PF13478"/>
    </source>
</evidence>
<evidence type="ECO:0000313" key="2">
    <source>
        <dbReference type="EMBL" id="QEX22498.1"/>
    </source>
</evidence>
<gene>
    <name evidence="2" type="ORF">FRZ61_24300</name>
</gene>
<organism evidence="2 3">
    <name type="scientific">Hypericibacter adhaerens</name>
    <dbReference type="NCBI Taxonomy" id="2602016"/>
    <lineage>
        <taxon>Bacteria</taxon>
        <taxon>Pseudomonadati</taxon>
        <taxon>Pseudomonadota</taxon>
        <taxon>Alphaproteobacteria</taxon>
        <taxon>Rhodospirillales</taxon>
        <taxon>Dongiaceae</taxon>
        <taxon>Hypericibacter</taxon>
    </lineage>
</organism>
<dbReference type="KEGG" id="hadh:FRZ61_24300"/>
<protein>
    <recommendedName>
        <fullName evidence="1">XdhC Rossmann domain-containing protein</fullName>
    </recommendedName>
</protein>
<dbReference type="InterPro" id="IPR052698">
    <property type="entry name" value="MoCofactor_Util/Proc"/>
</dbReference>